<reference evidence="2" key="1">
    <citation type="submission" date="2019-02" db="EMBL/GenBank/DDBJ databases">
        <authorList>
            <person name="Gruber-Vodicka R. H."/>
            <person name="Seah K. B. B."/>
        </authorList>
    </citation>
    <scope>NUCLEOTIDE SEQUENCE</scope>
    <source>
        <strain evidence="2">BECK_BZ106</strain>
        <strain evidence="1">BECK_BZ15</strain>
    </source>
</reference>
<organism evidence="2">
    <name type="scientific">Candidatus Kentrum sp. FW</name>
    <dbReference type="NCBI Taxonomy" id="2126338"/>
    <lineage>
        <taxon>Bacteria</taxon>
        <taxon>Pseudomonadati</taxon>
        <taxon>Pseudomonadota</taxon>
        <taxon>Gammaproteobacteria</taxon>
        <taxon>Candidatus Kentrum</taxon>
    </lineage>
</organism>
<protein>
    <recommendedName>
        <fullName evidence="3">GTPase</fullName>
    </recommendedName>
</protein>
<sequence>MSSSPTVSGEPPPELLFVYNANSGLFNTVTDIAHKFLSPNTYQCRLCALSHSYFSMRKEWKAFLETLTIGCDFLHADEFRDRYPDLTIALPAVLWKTANDVSVCLDASMIDGCESMDDLKLLIVERCVAGRARTGQGAARTS</sequence>
<proteinExistence type="predicted"/>
<evidence type="ECO:0000313" key="1">
    <source>
        <dbReference type="EMBL" id="VFJ48628.1"/>
    </source>
</evidence>
<dbReference type="EMBL" id="CAADEW010000020">
    <property type="protein sequence ID" value="VFJ48628.1"/>
    <property type="molecule type" value="Genomic_DNA"/>
</dbReference>
<dbReference type="AlphaFoldDB" id="A0A450SZ22"/>
<gene>
    <name evidence="1" type="ORF">BECKFW1821A_GA0114235_102028</name>
    <name evidence="2" type="ORF">BECKFW1821B_GA0114236_104731</name>
</gene>
<name>A0A450SZ22_9GAMM</name>
<evidence type="ECO:0008006" key="3">
    <source>
        <dbReference type="Google" id="ProtNLM"/>
    </source>
</evidence>
<dbReference type="EMBL" id="CAADFD010000047">
    <property type="protein sequence ID" value="VFJ59440.1"/>
    <property type="molecule type" value="Genomic_DNA"/>
</dbReference>
<accession>A0A450SZ22</accession>
<evidence type="ECO:0000313" key="2">
    <source>
        <dbReference type="EMBL" id="VFJ59440.1"/>
    </source>
</evidence>